<dbReference type="EMBL" id="RCCT01000002">
    <property type="protein sequence ID" value="RLK08462.1"/>
    <property type="molecule type" value="Genomic_DNA"/>
</dbReference>
<dbReference type="Pfam" id="PF02826">
    <property type="entry name" value="2-Hacid_dh_C"/>
    <property type="match status" value="1"/>
</dbReference>
<keyword evidence="2" id="KW-0520">NAD</keyword>
<dbReference type="InterPro" id="IPR006140">
    <property type="entry name" value="D-isomer_DH_NAD-bd"/>
</dbReference>
<dbReference type="STRING" id="981384.GCA_000192475_01034"/>
<dbReference type="SUPFAM" id="SSF51735">
    <property type="entry name" value="NAD(P)-binding Rossmann-fold domains"/>
    <property type="match status" value="1"/>
</dbReference>
<reference evidence="4 5" key="1">
    <citation type="submission" date="2018-10" db="EMBL/GenBank/DDBJ databases">
        <title>Genomic Encyclopedia of Archaeal and Bacterial Type Strains, Phase II (KMG-II): from individual species to whole genera.</title>
        <authorList>
            <person name="Goeker M."/>
        </authorList>
    </citation>
    <scope>NUCLEOTIDE SEQUENCE [LARGE SCALE GENOMIC DNA]</scope>
    <source>
        <strain evidence="4 5">DSM 29317</strain>
    </source>
</reference>
<evidence type="ECO:0000313" key="4">
    <source>
        <dbReference type="EMBL" id="RLK08462.1"/>
    </source>
</evidence>
<evidence type="ECO:0000256" key="2">
    <source>
        <dbReference type="ARBA" id="ARBA00023027"/>
    </source>
</evidence>
<comment type="caution">
    <text evidence="4">The sequence shown here is derived from an EMBL/GenBank/DDBJ whole genome shotgun (WGS) entry which is preliminary data.</text>
</comment>
<dbReference type="PANTHER" id="PTHR43333:SF1">
    <property type="entry name" value="D-ISOMER SPECIFIC 2-HYDROXYACID DEHYDROGENASE NAD-BINDING DOMAIN-CONTAINING PROTEIN"/>
    <property type="match status" value="1"/>
</dbReference>
<name>A0A497ZLF9_9RHOB</name>
<dbReference type="GO" id="GO:0016491">
    <property type="term" value="F:oxidoreductase activity"/>
    <property type="evidence" value="ECO:0007669"/>
    <property type="project" value="UniProtKB-KW"/>
</dbReference>
<dbReference type="GO" id="GO:0051287">
    <property type="term" value="F:NAD binding"/>
    <property type="evidence" value="ECO:0007669"/>
    <property type="project" value="InterPro"/>
</dbReference>
<dbReference type="PANTHER" id="PTHR43333">
    <property type="entry name" value="2-HACID_DH_C DOMAIN-CONTAINING PROTEIN"/>
    <property type="match status" value="1"/>
</dbReference>
<evidence type="ECO:0000259" key="3">
    <source>
        <dbReference type="Pfam" id="PF02826"/>
    </source>
</evidence>
<organism evidence="4 5">
    <name type="scientific">Ruegeria conchae</name>
    <dbReference type="NCBI Taxonomy" id="981384"/>
    <lineage>
        <taxon>Bacteria</taxon>
        <taxon>Pseudomonadati</taxon>
        <taxon>Pseudomonadota</taxon>
        <taxon>Alphaproteobacteria</taxon>
        <taxon>Rhodobacterales</taxon>
        <taxon>Roseobacteraceae</taxon>
        <taxon>Ruegeria</taxon>
    </lineage>
</organism>
<gene>
    <name evidence="4" type="ORF">CLV75_2139</name>
</gene>
<dbReference type="AlphaFoldDB" id="A0A497ZLF9"/>
<keyword evidence="1" id="KW-0560">Oxidoreductase</keyword>
<protein>
    <submittedName>
        <fullName evidence="4">Phosphoglycerate dehydrogenase-like enzyme</fullName>
    </submittedName>
</protein>
<evidence type="ECO:0000256" key="1">
    <source>
        <dbReference type="ARBA" id="ARBA00023002"/>
    </source>
</evidence>
<dbReference type="Gene3D" id="3.40.50.720">
    <property type="entry name" value="NAD(P)-binding Rossmann-like Domain"/>
    <property type="match status" value="2"/>
</dbReference>
<dbReference type="Proteomes" id="UP000271700">
    <property type="component" value="Unassembled WGS sequence"/>
</dbReference>
<sequence length="331" mass="35808">MSVLPWRKTLSDTPRIILHNSDTAPLAESLCAAFPKADYRECNSYEGLPTLVDSYKPEVVYSVRFAGTPGYPRDALFGPQGPSWIANGGAGTDHYGKWDPQRTIVTNAAGVAAGMMAEYILGGFLHFTLDVPGLQKDKAARVWNARTVRPLAGKTLLIIGLGHTGQAVAARAKAFGMKVLGTRARPRPMKNVDEVYAADELHDLLPFADFIAVSTPLIPATRGLIGAREIAAMKQGVILADVSRGGVVDQAALHVALSAGHVAAVVLDVFETEPLPETSPLWALENVVISPHCSSVYAEWEQASFDLFIQNLDRWIRGERLVNIVNPVRGY</sequence>
<proteinExistence type="predicted"/>
<feature type="domain" description="D-isomer specific 2-hydroxyacid dehydrogenase NAD-binding" evidence="3">
    <location>
        <begin position="133"/>
        <end position="294"/>
    </location>
</feature>
<evidence type="ECO:0000313" key="5">
    <source>
        <dbReference type="Proteomes" id="UP000271700"/>
    </source>
</evidence>
<dbReference type="InterPro" id="IPR036291">
    <property type="entry name" value="NAD(P)-bd_dom_sf"/>
</dbReference>
<accession>A0A497ZLF9</accession>
<dbReference type="CDD" id="cd05300">
    <property type="entry name" value="2-Hacid_dh_1"/>
    <property type="match status" value="1"/>
</dbReference>
<keyword evidence="5" id="KW-1185">Reference proteome</keyword>